<sequence>MVSNLRKLDTQSSAHGALPQSGGMDAAQPGRFQELAIDFRRPPEGTSEGRSLADNLRRSWAEGEITERHVLDLLSLSLGLSRVDFASEAPDKHLLGLFDPGFCLKHQIVPWSLHQGRLVIATARPERFLTLLPTLERSLKDPLQIDSRPVVATHDDIQNYLAEAHHDVLYAAMSARVPAVESCRTWSHTSHRVQILMLILMGLAAILLLYPKLVFLAGVTWATLTLALAMLLKGGAALTHLLKPEEPEPVPREPTALLPEISVLVPLYKERRIAELLIKRLGRLNYPRDRLDVVLALEEHDNVTRGAVADLELPRWMRVVVVPDGVPRTKPRAMNYALDFCRGEIIGIYDAEDAPEPDQLLKVAERFATKPHRIACLQGALDYYNTQQNWIARCFTVEYNSWFRLVLPGMSQMGLAVPLGGTTVFMRRDVLEELGGWDAHNVTEDADLGFRLARHGYHTEILASTTSEEANCHARPWVTQRSRWLKGYVVTYLVHLRNPRLVLRQLGLWRCLGFHAHFITAVSQFMLAPLLWSFWLILLGLPHPLRHVIPPPLLTTCAVLFFTAEIQNITLGLIATKKAGHRHLWKWVPTLHFYYPLGCLASYMALYELIFCPFHWHKTQHGHSIPEQDETANPPGA</sequence>
<evidence type="ECO:0000256" key="4">
    <source>
        <dbReference type="ARBA" id="ARBA00022692"/>
    </source>
</evidence>
<feature type="transmembrane region" description="Helical" evidence="8">
    <location>
        <begin position="553"/>
        <end position="574"/>
    </location>
</feature>
<reference evidence="11 12" key="1">
    <citation type="submission" date="2019-10" db="EMBL/GenBank/DDBJ databases">
        <title>Pseudopuniceibacterium sp. HQ09 islated from Antarctica.</title>
        <authorList>
            <person name="Liao L."/>
            <person name="Su S."/>
            <person name="Chen B."/>
            <person name="Yu Y."/>
        </authorList>
    </citation>
    <scope>NUCLEOTIDE SEQUENCE [LARGE SCALE GENOMIC DNA]</scope>
    <source>
        <strain evidence="11 12">HQ09</strain>
    </source>
</reference>
<evidence type="ECO:0000256" key="1">
    <source>
        <dbReference type="ARBA" id="ARBA00004141"/>
    </source>
</evidence>
<dbReference type="KEGG" id="pshq:F3W81_09505"/>
<feature type="transmembrane region" description="Helical" evidence="8">
    <location>
        <begin position="518"/>
        <end position="541"/>
    </location>
</feature>
<dbReference type="Gene3D" id="3.90.550.10">
    <property type="entry name" value="Spore Coat Polysaccharide Biosynthesis Protein SpsA, Chain A"/>
    <property type="match status" value="1"/>
</dbReference>
<evidence type="ECO:0000256" key="5">
    <source>
        <dbReference type="ARBA" id="ARBA00022989"/>
    </source>
</evidence>
<dbReference type="GO" id="GO:0016020">
    <property type="term" value="C:membrane"/>
    <property type="evidence" value="ECO:0007669"/>
    <property type="project" value="UniProtKB-SubCell"/>
</dbReference>
<dbReference type="SUPFAM" id="SSF53448">
    <property type="entry name" value="Nucleotide-diphospho-sugar transferases"/>
    <property type="match status" value="1"/>
</dbReference>
<dbReference type="SUPFAM" id="SSF160246">
    <property type="entry name" value="EspE N-terminal domain-like"/>
    <property type="match status" value="1"/>
</dbReference>
<evidence type="ECO:0000256" key="3">
    <source>
        <dbReference type="ARBA" id="ARBA00022679"/>
    </source>
</evidence>
<evidence type="ECO:0000256" key="8">
    <source>
        <dbReference type="SAM" id="Phobius"/>
    </source>
</evidence>
<protein>
    <submittedName>
        <fullName evidence="11">Glycosyltransferase</fullName>
    </submittedName>
</protein>
<evidence type="ECO:0000256" key="7">
    <source>
        <dbReference type="SAM" id="MobiDB-lite"/>
    </source>
</evidence>
<evidence type="ECO:0000313" key="12">
    <source>
        <dbReference type="Proteomes" id="UP000594118"/>
    </source>
</evidence>
<feature type="region of interest" description="Disordered" evidence="7">
    <location>
        <begin position="1"/>
        <end position="25"/>
    </location>
</feature>
<proteinExistence type="predicted"/>
<dbReference type="Gene3D" id="3.30.300.160">
    <property type="entry name" value="Type II secretion system, protein E, N-terminal domain"/>
    <property type="match status" value="1"/>
</dbReference>
<dbReference type="InterPro" id="IPR001173">
    <property type="entry name" value="Glyco_trans_2-like"/>
</dbReference>
<dbReference type="InterPro" id="IPR007831">
    <property type="entry name" value="T2SS_GspE_N"/>
</dbReference>
<dbReference type="Proteomes" id="UP000594118">
    <property type="component" value="Chromosome"/>
</dbReference>
<keyword evidence="4 8" id="KW-0812">Transmembrane</keyword>
<keyword evidence="6 8" id="KW-0472">Membrane</keyword>
<keyword evidence="12" id="KW-1185">Reference proteome</keyword>
<feature type="domain" description="Glycosyltransferase 2-like" evidence="10">
    <location>
        <begin position="346"/>
        <end position="537"/>
    </location>
</feature>
<evidence type="ECO:0000313" key="11">
    <source>
        <dbReference type="EMBL" id="QOL81025.1"/>
    </source>
</evidence>
<dbReference type="EMBL" id="CP045201">
    <property type="protein sequence ID" value="QOL81025.1"/>
    <property type="molecule type" value="Genomic_DNA"/>
</dbReference>
<keyword evidence="5 8" id="KW-1133">Transmembrane helix</keyword>
<feature type="transmembrane region" description="Helical" evidence="8">
    <location>
        <begin position="195"/>
        <end position="213"/>
    </location>
</feature>
<dbReference type="Pfam" id="PF13632">
    <property type="entry name" value="Glyco_trans_2_3"/>
    <property type="match status" value="1"/>
</dbReference>
<feature type="transmembrane region" description="Helical" evidence="8">
    <location>
        <begin position="594"/>
        <end position="616"/>
    </location>
</feature>
<keyword evidence="3 11" id="KW-0808">Transferase</keyword>
<name>A0A7L9WKU5_9RHOB</name>
<evidence type="ECO:0000256" key="2">
    <source>
        <dbReference type="ARBA" id="ARBA00022676"/>
    </source>
</evidence>
<dbReference type="InterPro" id="IPR050321">
    <property type="entry name" value="Glycosyltr_2/OpgH_subfam"/>
</dbReference>
<dbReference type="InterPro" id="IPR037257">
    <property type="entry name" value="T2SS_E_N_sf"/>
</dbReference>
<dbReference type="RefSeq" id="WP_193083342.1">
    <property type="nucleotide sequence ID" value="NZ_CP045201.1"/>
</dbReference>
<evidence type="ECO:0000256" key="6">
    <source>
        <dbReference type="ARBA" id="ARBA00023136"/>
    </source>
</evidence>
<feature type="domain" description="Type II secretion system protein GspE N-terminal" evidence="9">
    <location>
        <begin position="78"/>
        <end position="164"/>
    </location>
</feature>
<gene>
    <name evidence="11" type="ORF">F3W81_09505</name>
</gene>
<accession>A0A7L9WKU5</accession>
<dbReference type="PANTHER" id="PTHR43867">
    <property type="entry name" value="CELLULOSE SYNTHASE CATALYTIC SUBUNIT A [UDP-FORMING]"/>
    <property type="match status" value="1"/>
</dbReference>
<evidence type="ECO:0000259" key="10">
    <source>
        <dbReference type="Pfam" id="PF13632"/>
    </source>
</evidence>
<dbReference type="PANTHER" id="PTHR43867:SF2">
    <property type="entry name" value="CELLULOSE SYNTHASE CATALYTIC SUBUNIT A [UDP-FORMING]"/>
    <property type="match status" value="1"/>
</dbReference>
<evidence type="ECO:0000259" key="9">
    <source>
        <dbReference type="Pfam" id="PF05157"/>
    </source>
</evidence>
<dbReference type="CDD" id="cd06427">
    <property type="entry name" value="CESA_like_2"/>
    <property type="match status" value="1"/>
</dbReference>
<dbReference type="AlphaFoldDB" id="A0A7L9WKU5"/>
<organism evidence="11 12">
    <name type="scientific">Pseudooceanicola spongiae</name>
    <dbReference type="NCBI Taxonomy" id="2613965"/>
    <lineage>
        <taxon>Bacteria</taxon>
        <taxon>Pseudomonadati</taxon>
        <taxon>Pseudomonadota</taxon>
        <taxon>Alphaproteobacteria</taxon>
        <taxon>Rhodobacterales</taxon>
        <taxon>Paracoccaceae</taxon>
        <taxon>Pseudooceanicola</taxon>
    </lineage>
</organism>
<keyword evidence="2" id="KW-0328">Glycosyltransferase</keyword>
<dbReference type="GO" id="GO:0016757">
    <property type="term" value="F:glycosyltransferase activity"/>
    <property type="evidence" value="ECO:0007669"/>
    <property type="project" value="UniProtKB-KW"/>
</dbReference>
<dbReference type="Pfam" id="PF05157">
    <property type="entry name" value="MshEN"/>
    <property type="match status" value="1"/>
</dbReference>
<dbReference type="InterPro" id="IPR029044">
    <property type="entry name" value="Nucleotide-diphossugar_trans"/>
</dbReference>
<comment type="subcellular location">
    <subcellularLocation>
        <location evidence="1">Membrane</location>
        <topology evidence="1">Multi-pass membrane protein</topology>
    </subcellularLocation>
</comment>